<sequence>MPTVRENRSNQMERLTTCPICLDKFRIPKVLPCMHTFCLTPCLTNLVDPRARSFRCPECRRDHQIPPGGVQSFPSNLTMIGFLELPPPTAITDIPDRCFICKEQKSTLIKCNDCSKFLCTNCREPHLREAINNINSSVSQLRHTLPKLNDTLASYTKRVNGVTANHNQIRREITQTIASLIEELKHRETALLTETEVYMQSQLRTFRIQQETAEVELASVASFCDSVTASISNGQLMNDTDIANIRSQTNLYSQQVGALQTQMPNDMQKLRLAFDNQASISSSIQNFGQFVDLSTEQHQQQQQPRFSSAPYPSPSTHYTGTARNSINAQEQSRQNQHSRPTQNSFNGNMNNSWADHSLTIPARNNASPFGTSRNSQTLPRSNPFSSNNSRSAQRASLPAPEPLPRRNYVTSTNAARSLEGDDRPIFGGRGSGGGGGGGGAAIANRGRARYGALVPIHEQVPLTTNLERRGTFILDEPSLPNLPQSGAQRPRDTVVIEELYKVRRKNRARTPVAFTVNLNEARSSTS</sequence>
<dbReference type="Gene3D" id="3.30.40.10">
    <property type="entry name" value="Zinc/RING finger domain, C3HC4 (zinc finger)"/>
    <property type="match status" value="1"/>
</dbReference>
<evidence type="ECO:0000256" key="1">
    <source>
        <dbReference type="ARBA" id="ARBA00022723"/>
    </source>
</evidence>
<evidence type="ECO:0000256" key="4">
    <source>
        <dbReference type="PROSITE-ProRule" id="PRU00175"/>
    </source>
</evidence>
<name>A0A813QZT2_9BILA</name>
<keyword evidence="1" id="KW-0479">Metal-binding</keyword>
<feature type="domain" description="RING-type" evidence="6">
    <location>
        <begin position="18"/>
        <end position="60"/>
    </location>
</feature>
<keyword evidence="3" id="KW-0862">Zinc</keyword>
<dbReference type="InterPro" id="IPR001841">
    <property type="entry name" value="Znf_RING"/>
</dbReference>
<evidence type="ECO:0000256" key="5">
    <source>
        <dbReference type="SAM" id="MobiDB-lite"/>
    </source>
</evidence>
<dbReference type="Proteomes" id="UP000663832">
    <property type="component" value="Unassembled WGS sequence"/>
</dbReference>
<feature type="compositionally biased region" description="Polar residues" evidence="5">
    <location>
        <begin position="314"/>
        <end position="354"/>
    </location>
</feature>
<organism evidence="7 8">
    <name type="scientific">Adineta steineri</name>
    <dbReference type="NCBI Taxonomy" id="433720"/>
    <lineage>
        <taxon>Eukaryota</taxon>
        <taxon>Metazoa</taxon>
        <taxon>Spiralia</taxon>
        <taxon>Gnathifera</taxon>
        <taxon>Rotifera</taxon>
        <taxon>Eurotatoria</taxon>
        <taxon>Bdelloidea</taxon>
        <taxon>Adinetida</taxon>
        <taxon>Adinetidae</taxon>
        <taxon>Adineta</taxon>
    </lineage>
</organism>
<accession>A0A813QZT2</accession>
<dbReference type="GO" id="GO:0061630">
    <property type="term" value="F:ubiquitin protein ligase activity"/>
    <property type="evidence" value="ECO:0007669"/>
    <property type="project" value="TreeGrafter"/>
</dbReference>
<dbReference type="PROSITE" id="PS50089">
    <property type="entry name" value="ZF_RING_2"/>
    <property type="match status" value="1"/>
</dbReference>
<evidence type="ECO:0000259" key="6">
    <source>
        <dbReference type="PROSITE" id="PS50089"/>
    </source>
</evidence>
<dbReference type="Pfam" id="PF13445">
    <property type="entry name" value="zf-RING_UBOX"/>
    <property type="match status" value="1"/>
</dbReference>
<dbReference type="SMART" id="SM00184">
    <property type="entry name" value="RING"/>
    <property type="match status" value="1"/>
</dbReference>
<proteinExistence type="predicted"/>
<dbReference type="InterPro" id="IPR013083">
    <property type="entry name" value="Znf_RING/FYVE/PHD"/>
</dbReference>
<dbReference type="AlphaFoldDB" id="A0A813QZT2"/>
<keyword evidence="2 4" id="KW-0863">Zinc-finger</keyword>
<dbReference type="PANTHER" id="PTHR25462">
    <property type="entry name" value="BONUS, ISOFORM C-RELATED"/>
    <property type="match status" value="1"/>
</dbReference>
<keyword evidence="8" id="KW-1185">Reference proteome</keyword>
<evidence type="ECO:0000313" key="8">
    <source>
        <dbReference type="Proteomes" id="UP000663832"/>
    </source>
</evidence>
<feature type="compositionally biased region" description="Gly residues" evidence="5">
    <location>
        <begin position="427"/>
        <end position="440"/>
    </location>
</feature>
<evidence type="ECO:0000256" key="3">
    <source>
        <dbReference type="ARBA" id="ARBA00022833"/>
    </source>
</evidence>
<feature type="compositionally biased region" description="Low complexity" evidence="5">
    <location>
        <begin position="379"/>
        <end position="396"/>
    </location>
</feature>
<reference evidence="7" key="1">
    <citation type="submission" date="2021-02" db="EMBL/GenBank/DDBJ databases">
        <authorList>
            <person name="Nowell W R."/>
        </authorList>
    </citation>
    <scope>NUCLEOTIDE SEQUENCE</scope>
</reference>
<feature type="region of interest" description="Disordered" evidence="5">
    <location>
        <begin position="294"/>
        <end position="440"/>
    </location>
</feature>
<dbReference type="InterPro" id="IPR047153">
    <property type="entry name" value="TRIM45/56/19-like"/>
</dbReference>
<protein>
    <recommendedName>
        <fullName evidence="6">RING-type domain-containing protein</fullName>
    </recommendedName>
</protein>
<comment type="caution">
    <text evidence="7">The sequence shown here is derived from an EMBL/GenBank/DDBJ whole genome shotgun (WGS) entry which is preliminary data.</text>
</comment>
<feature type="compositionally biased region" description="Polar residues" evidence="5">
    <location>
        <begin position="362"/>
        <end position="378"/>
    </location>
</feature>
<dbReference type="PANTHER" id="PTHR25462:SF296">
    <property type="entry name" value="MEIOTIC P26, ISOFORM F"/>
    <property type="match status" value="1"/>
</dbReference>
<gene>
    <name evidence="7" type="ORF">QVE165_LOCUS2770</name>
</gene>
<dbReference type="GO" id="GO:0005654">
    <property type="term" value="C:nucleoplasm"/>
    <property type="evidence" value="ECO:0007669"/>
    <property type="project" value="TreeGrafter"/>
</dbReference>
<dbReference type="EMBL" id="CAJNOM010000009">
    <property type="protein sequence ID" value="CAF0773978.1"/>
    <property type="molecule type" value="Genomic_DNA"/>
</dbReference>
<dbReference type="OrthoDB" id="342730at2759"/>
<dbReference type="CDD" id="cd16524">
    <property type="entry name" value="RING-HC_NHL-1-like"/>
    <property type="match status" value="1"/>
</dbReference>
<evidence type="ECO:0000313" key="7">
    <source>
        <dbReference type="EMBL" id="CAF0773978.1"/>
    </source>
</evidence>
<dbReference type="GO" id="GO:0008270">
    <property type="term" value="F:zinc ion binding"/>
    <property type="evidence" value="ECO:0007669"/>
    <property type="project" value="UniProtKB-KW"/>
</dbReference>
<dbReference type="SUPFAM" id="SSF57850">
    <property type="entry name" value="RING/U-box"/>
    <property type="match status" value="1"/>
</dbReference>
<dbReference type="InterPro" id="IPR027370">
    <property type="entry name" value="Znf-RING_euk"/>
</dbReference>
<evidence type="ECO:0000256" key="2">
    <source>
        <dbReference type="ARBA" id="ARBA00022771"/>
    </source>
</evidence>